<keyword evidence="1" id="KW-0812">Transmembrane</keyword>
<gene>
    <name evidence="2" type="ORF">AVEN_222914_1</name>
</gene>
<name>A0A4Y2LFX8_ARAVE</name>
<dbReference type="EMBL" id="BGPR01005730">
    <property type="protein sequence ID" value="GBN12883.1"/>
    <property type="molecule type" value="Genomic_DNA"/>
</dbReference>
<keyword evidence="3" id="KW-1185">Reference proteome</keyword>
<keyword evidence="1" id="KW-1133">Transmembrane helix</keyword>
<sequence length="122" mass="13917">MGPESNITIAAPIREVRPRLLLRRFFIPILQVPSGGLLSFIITREHRPCYHISGMLNDRPPRQKYPHCGQLKISTIMNSPFDAPSFYGGTTRLRRWALDNWPYTDGLGLMFPDKSDGQTGLY</sequence>
<protein>
    <submittedName>
        <fullName evidence="2">Uncharacterized protein</fullName>
    </submittedName>
</protein>
<evidence type="ECO:0000313" key="3">
    <source>
        <dbReference type="Proteomes" id="UP000499080"/>
    </source>
</evidence>
<keyword evidence="1" id="KW-0472">Membrane</keyword>
<organism evidence="2 3">
    <name type="scientific">Araneus ventricosus</name>
    <name type="common">Orbweaver spider</name>
    <name type="synonym">Epeira ventricosa</name>
    <dbReference type="NCBI Taxonomy" id="182803"/>
    <lineage>
        <taxon>Eukaryota</taxon>
        <taxon>Metazoa</taxon>
        <taxon>Ecdysozoa</taxon>
        <taxon>Arthropoda</taxon>
        <taxon>Chelicerata</taxon>
        <taxon>Arachnida</taxon>
        <taxon>Araneae</taxon>
        <taxon>Araneomorphae</taxon>
        <taxon>Entelegynae</taxon>
        <taxon>Araneoidea</taxon>
        <taxon>Araneidae</taxon>
        <taxon>Araneus</taxon>
    </lineage>
</organism>
<evidence type="ECO:0000256" key="1">
    <source>
        <dbReference type="SAM" id="Phobius"/>
    </source>
</evidence>
<evidence type="ECO:0000313" key="2">
    <source>
        <dbReference type="EMBL" id="GBN12883.1"/>
    </source>
</evidence>
<comment type="caution">
    <text evidence="2">The sequence shown here is derived from an EMBL/GenBank/DDBJ whole genome shotgun (WGS) entry which is preliminary data.</text>
</comment>
<reference evidence="2 3" key="1">
    <citation type="journal article" date="2019" name="Sci. Rep.">
        <title>Orb-weaving spider Araneus ventricosus genome elucidates the spidroin gene catalogue.</title>
        <authorList>
            <person name="Kono N."/>
            <person name="Nakamura H."/>
            <person name="Ohtoshi R."/>
            <person name="Moran D.A.P."/>
            <person name="Shinohara A."/>
            <person name="Yoshida Y."/>
            <person name="Fujiwara M."/>
            <person name="Mori M."/>
            <person name="Tomita M."/>
            <person name="Arakawa K."/>
        </authorList>
    </citation>
    <scope>NUCLEOTIDE SEQUENCE [LARGE SCALE GENOMIC DNA]</scope>
</reference>
<proteinExistence type="predicted"/>
<feature type="transmembrane region" description="Helical" evidence="1">
    <location>
        <begin position="21"/>
        <end position="42"/>
    </location>
</feature>
<accession>A0A4Y2LFX8</accession>
<dbReference type="AlphaFoldDB" id="A0A4Y2LFX8"/>
<dbReference type="Proteomes" id="UP000499080">
    <property type="component" value="Unassembled WGS sequence"/>
</dbReference>